<feature type="region of interest" description="Disordered" evidence="1">
    <location>
        <begin position="446"/>
        <end position="469"/>
    </location>
</feature>
<proteinExistence type="predicted"/>
<feature type="compositionally biased region" description="Polar residues" evidence="1">
    <location>
        <begin position="459"/>
        <end position="469"/>
    </location>
</feature>
<name>A0ABY8QS37_9MICO</name>
<feature type="compositionally biased region" description="Polar residues" evidence="1">
    <location>
        <begin position="408"/>
        <end position="422"/>
    </location>
</feature>
<dbReference type="InterPro" id="IPR046112">
    <property type="entry name" value="DUF6049"/>
</dbReference>
<keyword evidence="5" id="KW-1185">Reference proteome</keyword>
<feature type="region of interest" description="Disordered" evidence="1">
    <location>
        <begin position="33"/>
        <end position="61"/>
    </location>
</feature>
<reference evidence="4 5" key="1">
    <citation type="submission" date="2023-05" db="EMBL/GenBank/DDBJ databases">
        <title>Lithophilousrod everest ZFBP1038 complete genpme.</title>
        <authorList>
            <person name="Tian M."/>
        </authorList>
    </citation>
    <scope>NUCLEOTIDE SEQUENCE [LARGE SCALE GENOMIC DNA]</scope>
    <source>
        <strain evidence="4 5">ZFBP1038</strain>
    </source>
</reference>
<accession>A0ABY8QS37</accession>
<feature type="transmembrane region" description="Helical" evidence="2">
    <location>
        <begin position="720"/>
        <end position="737"/>
    </location>
</feature>
<protein>
    <submittedName>
        <fullName evidence="4">DUF6049 family protein</fullName>
    </submittedName>
</protein>
<feature type="region of interest" description="Disordered" evidence="1">
    <location>
        <begin position="408"/>
        <end position="430"/>
    </location>
</feature>
<evidence type="ECO:0000313" key="4">
    <source>
        <dbReference type="EMBL" id="WGW11798.1"/>
    </source>
</evidence>
<feature type="chain" id="PRO_5046487695" evidence="3">
    <location>
        <begin position="26"/>
        <end position="779"/>
    </location>
</feature>
<evidence type="ECO:0000256" key="1">
    <source>
        <dbReference type="SAM" id="MobiDB-lite"/>
    </source>
</evidence>
<keyword evidence="3" id="KW-0732">Signal</keyword>
<organism evidence="4 5">
    <name type="scientific">Saxibacter everestensis</name>
    <dbReference type="NCBI Taxonomy" id="2909229"/>
    <lineage>
        <taxon>Bacteria</taxon>
        <taxon>Bacillati</taxon>
        <taxon>Actinomycetota</taxon>
        <taxon>Actinomycetes</taxon>
        <taxon>Micrococcales</taxon>
        <taxon>Brevibacteriaceae</taxon>
        <taxon>Saxibacter</taxon>
    </lineage>
</organism>
<sequence length="779" mass="82603">MNPTRPQRMVRMFLLLIIGSALTFAGVPALSSAQAGTTAPTRTATTPATQTNNTAAQPTATKPATSYLELGSVSAGINPDTKLEVSGRIVNNSDSDLDKPRLRLLMKKDLLRSRDQLADWAAEGSAGSIIASSHPKPEKDEKKPEKGTPEVPDKIKAHSTHDFRFSIDADKLGLPTFNPDSSWGPRGIAVQLSGDPGSDQGLRSYAPGFTTWYPDPNLVPSKITTLLPVAGPTEVESDGLLSADSLEAAAGPDGPLQNLLDGTGASDVTWSIDPQLIRSIQQRLAEAEQAGQTEDGEAPQSPSAEASEQAAGESAVEDLPQLRRWYTTFLEQSKNRSLIATPWADPDLRALSHSRLADILKPAANEGDSLKDVFPGIRSDVAWPSPGTADTETLVSLRKAGYQNVIVSDEQQQSPESFTPTGRASIDIPGRNIDSLITDTTLSDLLGQLDPDAPRGDSAQHQSPVTPAQQISRIAAETAAISNERTSDSRSVLMAAPRGFSADPAVIRQLVTTLEDAPWIETQGIDDLTDLNAEVSGSYDSSADGKSLPVSTLNDLSEIRDEVSNYNSALDDPVAADTEFRRRLLGFSATHWVGNPEWPAKVTEFSTATAKAAGSIRAVTGSTVTLITGDKTEIPIQVENGSDREANIKVALEAQTGQLRGGTSQTMAIQPGGSARVTVPVRGVANGDVKVWISVLSQTGKVVAGPAEQTVRVRADWENIGTAIVGGLLAIVLIAGITKTVMGGRRKVPETQLAAAVAESEKRLDTAELKIIAERKDNE</sequence>
<gene>
    <name evidence="4" type="ORF">LWF01_17180</name>
</gene>
<keyword evidence="2" id="KW-1133">Transmembrane helix</keyword>
<feature type="signal peptide" evidence="3">
    <location>
        <begin position="1"/>
        <end position="25"/>
    </location>
</feature>
<feature type="compositionally biased region" description="Low complexity" evidence="1">
    <location>
        <begin position="298"/>
        <end position="314"/>
    </location>
</feature>
<dbReference type="RefSeq" id="WP_349638591.1">
    <property type="nucleotide sequence ID" value="NZ_CP090958.1"/>
</dbReference>
<keyword evidence="2" id="KW-0812">Transmembrane</keyword>
<evidence type="ECO:0000313" key="5">
    <source>
        <dbReference type="Proteomes" id="UP001209083"/>
    </source>
</evidence>
<dbReference type="Proteomes" id="UP001209083">
    <property type="component" value="Chromosome"/>
</dbReference>
<dbReference type="Pfam" id="PF19516">
    <property type="entry name" value="DUF6049"/>
    <property type="match status" value="1"/>
</dbReference>
<feature type="region of interest" description="Disordered" evidence="1">
    <location>
        <begin position="124"/>
        <end position="154"/>
    </location>
</feature>
<feature type="compositionally biased region" description="Low complexity" evidence="1">
    <location>
        <begin position="124"/>
        <end position="133"/>
    </location>
</feature>
<evidence type="ECO:0000256" key="2">
    <source>
        <dbReference type="SAM" id="Phobius"/>
    </source>
</evidence>
<feature type="compositionally biased region" description="Basic and acidic residues" evidence="1">
    <location>
        <begin position="135"/>
        <end position="154"/>
    </location>
</feature>
<keyword evidence="2" id="KW-0472">Membrane</keyword>
<feature type="region of interest" description="Disordered" evidence="1">
    <location>
        <begin position="283"/>
        <end position="316"/>
    </location>
</feature>
<evidence type="ECO:0000256" key="3">
    <source>
        <dbReference type="SAM" id="SignalP"/>
    </source>
</evidence>
<dbReference type="EMBL" id="CP090958">
    <property type="protein sequence ID" value="WGW11798.1"/>
    <property type="molecule type" value="Genomic_DNA"/>
</dbReference>